<evidence type="ECO:0000313" key="3">
    <source>
        <dbReference type="Proteomes" id="UP000245429"/>
    </source>
</evidence>
<proteinExistence type="predicted"/>
<dbReference type="AlphaFoldDB" id="A0A2U8QX08"/>
<sequence length="78" mass="9325">MSEADLNIEANIKKVAEKIRQLRIDSNYSSYENFAFENEINRVQYWRVESGKNITLKTFFKILSIHNITPEEFFKDFT</sequence>
<dbReference type="OrthoDB" id="674942at2"/>
<dbReference type="Proteomes" id="UP000245429">
    <property type="component" value="Chromosome"/>
</dbReference>
<evidence type="ECO:0000313" key="2">
    <source>
        <dbReference type="EMBL" id="AWM14747.1"/>
    </source>
</evidence>
<dbReference type="RefSeq" id="WP_109570085.1">
    <property type="nucleotide sequence ID" value="NZ_CP029463.1"/>
</dbReference>
<evidence type="ECO:0000259" key="1">
    <source>
        <dbReference type="PROSITE" id="PS50943"/>
    </source>
</evidence>
<dbReference type="InterPro" id="IPR010982">
    <property type="entry name" value="Lambda_DNA-bd_dom_sf"/>
</dbReference>
<organism evidence="2 3">
    <name type="scientific">Flavobacterium sediminis</name>
    <dbReference type="NCBI Taxonomy" id="2201181"/>
    <lineage>
        <taxon>Bacteria</taxon>
        <taxon>Pseudomonadati</taxon>
        <taxon>Bacteroidota</taxon>
        <taxon>Flavobacteriia</taxon>
        <taxon>Flavobacteriales</taxon>
        <taxon>Flavobacteriaceae</taxon>
        <taxon>Flavobacterium</taxon>
    </lineage>
</organism>
<dbReference type="InterPro" id="IPR001387">
    <property type="entry name" value="Cro/C1-type_HTH"/>
</dbReference>
<dbReference type="PROSITE" id="PS50943">
    <property type="entry name" value="HTH_CROC1"/>
    <property type="match status" value="1"/>
</dbReference>
<protein>
    <recommendedName>
        <fullName evidence="1">HTH cro/C1-type domain-containing protein</fullName>
    </recommendedName>
</protein>
<gene>
    <name evidence="2" type="ORF">DI487_13355</name>
</gene>
<feature type="domain" description="HTH cro/C1-type" evidence="1">
    <location>
        <begin position="40"/>
        <end position="73"/>
    </location>
</feature>
<dbReference type="SUPFAM" id="SSF47413">
    <property type="entry name" value="lambda repressor-like DNA-binding domains"/>
    <property type="match status" value="1"/>
</dbReference>
<keyword evidence="3" id="KW-1185">Reference proteome</keyword>
<reference evidence="2 3" key="1">
    <citation type="submission" date="2018-05" db="EMBL/GenBank/DDBJ databases">
        <title>Flavobacterium sp. MEBiC07310.</title>
        <authorList>
            <person name="Baek K."/>
        </authorList>
    </citation>
    <scope>NUCLEOTIDE SEQUENCE [LARGE SCALE GENOMIC DNA]</scope>
    <source>
        <strain evidence="2 3">MEBiC07310</strain>
    </source>
</reference>
<dbReference type="Gene3D" id="1.10.260.40">
    <property type="entry name" value="lambda repressor-like DNA-binding domains"/>
    <property type="match status" value="1"/>
</dbReference>
<name>A0A2U8QX08_9FLAO</name>
<accession>A0A2U8QX08</accession>
<dbReference type="KEGG" id="fse:DI487_13355"/>
<dbReference type="GO" id="GO:0003677">
    <property type="term" value="F:DNA binding"/>
    <property type="evidence" value="ECO:0007669"/>
    <property type="project" value="InterPro"/>
</dbReference>
<dbReference type="EMBL" id="CP029463">
    <property type="protein sequence ID" value="AWM14747.1"/>
    <property type="molecule type" value="Genomic_DNA"/>
</dbReference>